<protein>
    <submittedName>
        <fullName evidence="1">Uncharacterized protein</fullName>
    </submittedName>
</protein>
<proteinExistence type="predicted"/>
<gene>
    <name evidence="1" type="ORF">FHX39_002532</name>
</gene>
<dbReference type="AlphaFoldDB" id="A0A7W5JWK8"/>
<dbReference type="RefSeq" id="WP_183338918.1">
    <property type="nucleotide sequence ID" value="NZ_JACHZG010000001.1"/>
</dbReference>
<reference evidence="1 2" key="1">
    <citation type="submission" date="2020-08" db="EMBL/GenBank/DDBJ databases">
        <title>Sequencing the genomes of 1000 actinobacteria strains.</title>
        <authorList>
            <person name="Klenk H.-P."/>
        </authorList>
    </citation>
    <scope>NUCLEOTIDE SEQUENCE [LARGE SCALE GENOMIC DNA]</scope>
    <source>
        <strain evidence="1 2">DSM 11053</strain>
    </source>
</reference>
<sequence length="208" mass="21821">MSAAPEDAAERRRLVLVLARYDAAGAAPPGVDPAAFAHACLADTYEVAADLVGARSGLVGPAALDALLWPGSLRLEERGLRDLLAACAEEADEVVLVPADAPDLPGLALAKQLKVLHRADVAVAPEWGGPGCVALGFRLPVAAWLPLEDLDLDLDPTSTLRAVAPSPALVEVTPQWHRLRGAAGVHRLDPALEGWEETRALLSARVRP</sequence>
<comment type="caution">
    <text evidence="1">The sequence shown here is derived from an EMBL/GenBank/DDBJ whole genome shotgun (WGS) entry which is preliminary data.</text>
</comment>
<dbReference type="Gene3D" id="3.90.550.10">
    <property type="entry name" value="Spore Coat Polysaccharide Biosynthesis Protein SpsA, Chain A"/>
    <property type="match status" value="1"/>
</dbReference>
<evidence type="ECO:0000313" key="1">
    <source>
        <dbReference type="EMBL" id="MBB3327588.1"/>
    </source>
</evidence>
<accession>A0A7W5JWK8</accession>
<organism evidence="1 2">
    <name type="scientific">Microlunatus antarcticus</name>
    <dbReference type="NCBI Taxonomy" id="53388"/>
    <lineage>
        <taxon>Bacteria</taxon>
        <taxon>Bacillati</taxon>
        <taxon>Actinomycetota</taxon>
        <taxon>Actinomycetes</taxon>
        <taxon>Propionibacteriales</taxon>
        <taxon>Propionibacteriaceae</taxon>
        <taxon>Microlunatus</taxon>
    </lineage>
</organism>
<evidence type="ECO:0000313" key="2">
    <source>
        <dbReference type="Proteomes" id="UP000565572"/>
    </source>
</evidence>
<dbReference type="InterPro" id="IPR029044">
    <property type="entry name" value="Nucleotide-diphossugar_trans"/>
</dbReference>
<name>A0A7W5JWK8_9ACTN</name>
<keyword evidence="2" id="KW-1185">Reference proteome</keyword>
<dbReference type="Proteomes" id="UP000565572">
    <property type="component" value="Unassembled WGS sequence"/>
</dbReference>
<dbReference type="SUPFAM" id="SSF53448">
    <property type="entry name" value="Nucleotide-diphospho-sugar transferases"/>
    <property type="match status" value="1"/>
</dbReference>
<dbReference type="EMBL" id="JACHZG010000001">
    <property type="protein sequence ID" value="MBB3327588.1"/>
    <property type="molecule type" value="Genomic_DNA"/>
</dbReference>